<dbReference type="InterPro" id="IPR028364">
    <property type="entry name" value="Ribosomal_uL1/biogenesis"/>
</dbReference>
<name>A0A934RUN1_9BACT</name>
<dbReference type="SUPFAM" id="SSF56808">
    <property type="entry name" value="Ribosomal protein L1"/>
    <property type="match status" value="1"/>
</dbReference>
<keyword evidence="7 10" id="KW-0689">Ribosomal protein</keyword>
<dbReference type="AlphaFoldDB" id="A0A934RUN1"/>
<dbReference type="RefSeq" id="WP_200354949.1">
    <property type="nucleotide sequence ID" value="NZ_JAENIL010000011.1"/>
</dbReference>
<dbReference type="PANTHER" id="PTHR36427">
    <property type="entry name" value="54S RIBOSOMAL PROTEIN L1, MITOCHONDRIAL"/>
    <property type="match status" value="1"/>
</dbReference>
<dbReference type="PANTHER" id="PTHR36427:SF3">
    <property type="entry name" value="LARGE RIBOSOMAL SUBUNIT PROTEIN UL1M"/>
    <property type="match status" value="1"/>
</dbReference>
<dbReference type="Proteomes" id="UP000617628">
    <property type="component" value="Unassembled WGS sequence"/>
</dbReference>
<dbReference type="PIRSF" id="PIRSF002155">
    <property type="entry name" value="Ribosomal_L1"/>
    <property type="match status" value="1"/>
</dbReference>
<sequence>MVKLSKKFRAAAEAADLSKEYTIAEAVEVLGKLPKANFDETIEISLKLGVDPRKGDEMVRGTVMLPHGSGKTVRVLAFTNDPEAAKAAGATEAGLEDMIAKVQGGWFDFDVAVATPDAMKDVRKIARVLGPKGLMPNPKAGTVSPDIAKAITEVMAGRVEYKVDKNASLGVGVGKRSFTGEQVVENLTAIMEAIGKARPSVFKGRYIKSASISATQTPGIKLASTEYAKY</sequence>
<gene>
    <name evidence="10" type="primary">rplA</name>
    <name evidence="12" type="ORF">JIN87_07635</name>
</gene>
<evidence type="ECO:0000256" key="7">
    <source>
        <dbReference type="ARBA" id="ARBA00022980"/>
    </source>
</evidence>
<comment type="subunit">
    <text evidence="10">Part of the 50S ribosomal subunit.</text>
</comment>
<dbReference type="InterPro" id="IPR023674">
    <property type="entry name" value="Ribosomal_uL1-like"/>
</dbReference>
<evidence type="ECO:0000256" key="10">
    <source>
        <dbReference type="HAMAP-Rule" id="MF_01318"/>
    </source>
</evidence>
<dbReference type="GO" id="GO:0000049">
    <property type="term" value="F:tRNA binding"/>
    <property type="evidence" value="ECO:0007669"/>
    <property type="project" value="UniProtKB-KW"/>
</dbReference>
<evidence type="ECO:0000256" key="11">
    <source>
        <dbReference type="RuleBase" id="RU000659"/>
    </source>
</evidence>
<evidence type="ECO:0000256" key="6">
    <source>
        <dbReference type="ARBA" id="ARBA00022884"/>
    </source>
</evidence>
<dbReference type="InterPro" id="IPR002143">
    <property type="entry name" value="Ribosomal_uL1"/>
</dbReference>
<proteinExistence type="inferred from homology"/>
<dbReference type="Pfam" id="PF00687">
    <property type="entry name" value="Ribosomal_L1"/>
    <property type="match status" value="1"/>
</dbReference>
<evidence type="ECO:0000256" key="8">
    <source>
        <dbReference type="ARBA" id="ARBA00023274"/>
    </source>
</evidence>
<dbReference type="GO" id="GO:0019843">
    <property type="term" value="F:rRNA binding"/>
    <property type="evidence" value="ECO:0007669"/>
    <property type="project" value="UniProtKB-UniRule"/>
</dbReference>
<keyword evidence="5 10" id="KW-0810">Translation regulation</keyword>
<dbReference type="GO" id="GO:0003735">
    <property type="term" value="F:structural constituent of ribosome"/>
    <property type="evidence" value="ECO:0007669"/>
    <property type="project" value="InterPro"/>
</dbReference>
<evidence type="ECO:0000313" key="12">
    <source>
        <dbReference type="EMBL" id="MBK1876733.1"/>
    </source>
</evidence>
<dbReference type="HAMAP" id="MF_01318_B">
    <property type="entry name" value="Ribosomal_uL1_B"/>
    <property type="match status" value="1"/>
</dbReference>
<dbReference type="PROSITE" id="PS01199">
    <property type="entry name" value="RIBOSOMAL_L1"/>
    <property type="match status" value="1"/>
</dbReference>
<accession>A0A934RUN1</accession>
<keyword evidence="4 10" id="KW-0699">rRNA-binding</keyword>
<evidence type="ECO:0000256" key="5">
    <source>
        <dbReference type="ARBA" id="ARBA00022845"/>
    </source>
</evidence>
<keyword evidence="13" id="KW-1185">Reference proteome</keyword>
<comment type="similarity">
    <text evidence="1 10 11">Belongs to the universal ribosomal protein uL1 family.</text>
</comment>
<evidence type="ECO:0000256" key="3">
    <source>
        <dbReference type="ARBA" id="ARBA00022555"/>
    </source>
</evidence>
<keyword evidence="6 10" id="KW-0694">RNA-binding</keyword>
<dbReference type="Gene3D" id="3.40.50.790">
    <property type="match status" value="1"/>
</dbReference>
<dbReference type="CDD" id="cd00403">
    <property type="entry name" value="Ribosomal_L1"/>
    <property type="match status" value="1"/>
</dbReference>
<dbReference type="InterPro" id="IPR016095">
    <property type="entry name" value="Ribosomal_uL1_3-a/b-sand"/>
</dbReference>
<protein>
    <recommendedName>
        <fullName evidence="9 10">Large ribosomal subunit protein uL1</fullName>
    </recommendedName>
</protein>
<keyword evidence="2 10" id="KW-0678">Repressor</keyword>
<comment type="function">
    <text evidence="10">Binds directly to 23S rRNA. The L1 stalk is quite mobile in the ribosome, and is involved in E site tRNA release.</text>
</comment>
<comment type="caution">
    <text evidence="12">The sequence shown here is derived from an EMBL/GenBank/DDBJ whole genome shotgun (WGS) entry which is preliminary data.</text>
</comment>
<dbReference type="InterPro" id="IPR023673">
    <property type="entry name" value="Ribosomal_uL1_CS"/>
</dbReference>
<keyword evidence="8 10" id="KW-0687">Ribonucleoprotein</keyword>
<evidence type="ECO:0000256" key="1">
    <source>
        <dbReference type="ARBA" id="ARBA00010531"/>
    </source>
</evidence>
<comment type="function">
    <text evidence="10">Protein L1 is also a translational repressor protein, it controls the translation of the L11 operon by binding to its mRNA.</text>
</comment>
<organism evidence="12 13">
    <name type="scientific">Pelagicoccus mobilis</name>
    <dbReference type="NCBI Taxonomy" id="415221"/>
    <lineage>
        <taxon>Bacteria</taxon>
        <taxon>Pseudomonadati</taxon>
        <taxon>Verrucomicrobiota</taxon>
        <taxon>Opitutia</taxon>
        <taxon>Puniceicoccales</taxon>
        <taxon>Pelagicoccaceae</taxon>
        <taxon>Pelagicoccus</taxon>
    </lineage>
</organism>
<evidence type="ECO:0000256" key="4">
    <source>
        <dbReference type="ARBA" id="ARBA00022730"/>
    </source>
</evidence>
<dbReference type="FunFam" id="3.40.50.790:FF:000001">
    <property type="entry name" value="50S ribosomal protein L1"/>
    <property type="match status" value="1"/>
</dbReference>
<evidence type="ECO:0000256" key="2">
    <source>
        <dbReference type="ARBA" id="ARBA00022491"/>
    </source>
</evidence>
<dbReference type="GO" id="GO:0015934">
    <property type="term" value="C:large ribosomal subunit"/>
    <property type="evidence" value="ECO:0007669"/>
    <property type="project" value="InterPro"/>
</dbReference>
<evidence type="ECO:0000313" key="13">
    <source>
        <dbReference type="Proteomes" id="UP000617628"/>
    </source>
</evidence>
<dbReference type="GO" id="GO:0006412">
    <property type="term" value="P:translation"/>
    <property type="evidence" value="ECO:0007669"/>
    <property type="project" value="UniProtKB-UniRule"/>
</dbReference>
<evidence type="ECO:0000256" key="9">
    <source>
        <dbReference type="ARBA" id="ARBA00035241"/>
    </source>
</evidence>
<dbReference type="GO" id="GO:0006417">
    <property type="term" value="P:regulation of translation"/>
    <property type="evidence" value="ECO:0007669"/>
    <property type="project" value="UniProtKB-KW"/>
</dbReference>
<reference evidence="12" key="1">
    <citation type="submission" date="2021-01" db="EMBL/GenBank/DDBJ databases">
        <title>Modified the classification status of verrucomicrobia.</title>
        <authorList>
            <person name="Feng X."/>
        </authorList>
    </citation>
    <scope>NUCLEOTIDE SEQUENCE</scope>
    <source>
        <strain evidence="12">KCTC 13126</strain>
    </source>
</reference>
<keyword evidence="3 10" id="KW-0820">tRNA-binding</keyword>
<dbReference type="Gene3D" id="3.30.190.20">
    <property type="match status" value="1"/>
</dbReference>
<dbReference type="InterPro" id="IPR005878">
    <property type="entry name" value="Ribosom_uL1_bac-type"/>
</dbReference>
<dbReference type="NCBIfam" id="TIGR01169">
    <property type="entry name" value="rplA_bact"/>
    <property type="match status" value="1"/>
</dbReference>
<dbReference type="EMBL" id="JAENIL010000011">
    <property type="protein sequence ID" value="MBK1876733.1"/>
    <property type="molecule type" value="Genomic_DNA"/>
</dbReference>